<evidence type="ECO:0000313" key="6">
    <source>
        <dbReference type="Proteomes" id="UP001201812"/>
    </source>
</evidence>
<dbReference type="SMART" id="SM01057">
    <property type="entry name" value="Carb_anhydrase"/>
    <property type="match status" value="1"/>
</dbReference>
<feature type="signal peptide" evidence="3">
    <location>
        <begin position="1"/>
        <end position="19"/>
    </location>
</feature>
<protein>
    <submittedName>
        <fullName evidence="5">Eukaryotic-type carbonic anhydrase domain-containing protein</fullName>
    </submittedName>
</protein>
<dbReference type="PANTHER" id="PTHR18952:SF208">
    <property type="entry name" value="CARBONIC ANHYDRASE XA-RELATED"/>
    <property type="match status" value="1"/>
</dbReference>
<evidence type="ECO:0000256" key="1">
    <source>
        <dbReference type="ARBA" id="ARBA00010718"/>
    </source>
</evidence>
<feature type="compositionally biased region" description="Basic residues" evidence="2">
    <location>
        <begin position="352"/>
        <end position="362"/>
    </location>
</feature>
<dbReference type="Gene3D" id="3.10.200.10">
    <property type="entry name" value="Alpha carbonic anhydrase"/>
    <property type="match status" value="1"/>
</dbReference>
<feature type="chain" id="PRO_5042182236" evidence="3">
    <location>
        <begin position="20"/>
        <end position="388"/>
    </location>
</feature>
<sequence length="388" mass="44082">MLSWLLMSAACLYPSCIMGPDFWGLVNKEWRMCRVGQLQSPINIDPALLLFDPHLSPLSIARHPVEASFRNTGQLPVVTINAEANHSNSQAQSTSSPPYQPPKEPILQSVVNISGGPAFPYNYQLHQVVFHFGLSRSTHGEVPIGGSEHTVDRIRFPAEVQLFAFNSDLYDNFSVAVERPRGILAISVIVDIGEASNIELRRMTVASQTITYKERETRLKKFHPANLLPKTDHYVTYEGSLTFPGCHETVTWIVMNKPIYITLEDLAVWNKLQQLDEKHAASIGAANNPLYMAQNYRPVKPTNGRLLRTNINVKYKSRTSSTTSCPSNIYLDMGYRFNLRRGSPPQNVTTRKATRQQNRRHTLWTDEEFERNSPQREENPFEWDTLTL</sequence>
<organism evidence="5 6">
    <name type="scientific">Ditylenchus destructor</name>
    <dbReference type="NCBI Taxonomy" id="166010"/>
    <lineage>
        <taxon>Eukaryota</taxon>
        <taxon>Metazoa</taxon>
        <taxon>Ecdysozoa</taxon>
        <taxon>Nematoda</taxon>
        <taxon>Chromadorea</taxon>
        <taxon>Rhabditida</taxon>
        <taxon>Tylenchina</taxon>
        <taxon>Tylenchomorpha</taxon>
        <taxon>Sphaerularioidea</taxon>
        <taxon>Anguinidae</taxon>
        <taxon>Anguininae</taxon>
        <taxon>Ditylenchus</taxon>
    </lineage>
</organism>
<accession>A0AAD4N9J2</accession>
<evidence type="ECO:0000256" key="3">
    <source>
        <dbReference type="SAM" id="SignalP"/>
    </source>
</evidence>
<dbReference type="Pfam" id="PF00194">
    <property type="entry name" value="Carb_anhydrase"/>
    <property type="match status" value="1"/>
</dbReference>
<evidence type="ECO:0000313" key="5">
    <source>
        <dbReference type="EMBL" id="KAI1719992.1"/>
    </source>
</evidence>
<dbReference type="Proteomes" id="UP001201812">
    <property type="component" value="Unassembled WGS sequence"/>
</dbReference>
<dbReference type="InterPro" id="IPR001148">
    <property type="entry name" value="CA_dom"/>
</dbReference>
<dbReference type="PANTHER" id="PTHR18952">
    <property type="entry name" value="CARBONIC ANHYDRASE"/>
    <property type="match status" value="1"/>
</dbReference>
<keyword evidence="6" id="KW-1185">Reference proteome</keyword>
<dbReference type="InterPro" id="IPR036398">
    <property type="entry name" value="CA_dom_sf"/>
</dbReference>
<dbReference type="EMBL" id="JAKKPZ010000006">
    <property type="protein sequence ID" value="KAI1719992.1"/>
    <property type="molecule type" value="Genomic_DNA"/>
</dbReference>
<proteinExistence type="inferred from homology"/>
<evidence type="ECO:0000259" key="4">
    <source>
        <dbReference type="PROSITE" id="PS51144"/>
    </source>
</evidence>
<name>A0AAD4N9J2_9BILA</name>
<evidence type="ECO:0000256" key="2">
    <source>
        <dbReference type="SAM" id="MobiDB-lite"/>
    </source>
</evidence>
<keyword evidence="3" id="KW-0732">Signal</keyword>
<feature type="domain" description="Alpha-carbonic anhydrase" evidence="4">
    <location>
        <begin position="9"/>
        <end position="311"/>
    </location>
</feature>
<dbReference type="SUPFAM" id="SSF51069">
    <property type="entry name" value="Carbonic anhydrase"/>
    <property type="match status" value="1"/>
</dbReference>
<comment type="similarity">
    <text evidence="1">Belongs to the alpha-carbonic anhydrase family.</text>
</comment>
<dbReference type="AlphaFoldDB" id="A0AAD4N9J2"/>
<dbReference type="GO" id="GO:0008270">
    <property type="term" value="F:zinc ion binding"/>
    <property type="evidence" value="ECO:0007669"/>
    <property type="project" value="InterPro"/>
</dbReference>
<dbReference type="InterPro" id="IPR023561">
    <property type="entry name" value="Carbonic_anhydrase_a-class"/>
</dbReference>
<dbReference type="GO" id="GO:0004089">
    <property type="term" value="F:carbonate dehydratase activity"/>
    <property type="evidence" value="ECO:0007669"/>
    <property type="project" value="InterPro"/>
</dbReference>
<feature type="compositionally biased region" description="Basic and acidic residues" evidence="2">
    <location>
        <begin position="370"/>
        <end position="379"/>
    </location>
</feature>
<dbReference type="PROSITE" id="PS51144">
    <property type="entry name" value="ALPHA_CA_2"/>
    <property type="match status" value="1"/>
</dbReference>
<dbReference type="GO" id="GO:0006730">
    <property type="term" value="P:one-carbon metabolic process"/>
    <property type="evidence" value="ECO:0007669"/>
    <property type="project" value="TreeGrafter"/>
</dbReference>
<gene>
    <name evidence="5" type="ORF">DdX_05359</name>
</gene>
<reference evidence="5" key="1">
    <citation type="submission" date="2022-01" db="EMBL/GenBank/DDBJ databases">
        <title>Genome Sequence Resource for Two Populations of Ditylenchus destructor, the Migratory Endoparasitic Phytonematode.</title>
        <authorList>
            <person name="Zhang H."/>
            <person name="Lin R."/>
            <person name="Xie B."/>
        </authorList>
    </citation>
    <scope>NUCLEOTIDE SEQUENCE</scope>
    <source>
        <strain evidence="5">BazhouSP</strain>
    </source>
</reference>
<feature type="region of interest" description="Disordered" evidence="2">
    <location>
        <begin position="341"/>
        <end position="388"/>
    </location>
</feature>
<comment type="caution">
    <text evidence="5">The sequence shown here is derived from an EMBL/GenBank/DDBJ whole genome shotgun (WGS) entry which is preliminary data.</text>
</comment>